<keyword evidence="2" id="KW-1185">Reference proteome</keyword>
<organism evidence="1 2">
    <name type="scientific">Gordonia phage GMA7</name>
    <dbReference type="NCBI Taxonomy" id="1647286"/>
    <lineage>
        <taxon>Viruses</taxon>
        <taxon>Duplodnaviria</taxon>
        <taxon>Heunggongvirae</taxon>
        <taxon>Uroviricota</taxon>
        <taxon>Caudoviricetes</taxon>
        <taxon>Getseptimavirus</taxon>
        <taxon>Getseptimavirus GMA7</taxon>
    </lineage>
</organism>
<evidence type="ECO:0000313" key="2">
    <source>
        <dbReference type="Proteomes" id="UP000202743"/>
    </source>
</evidence>
<accession>A0A0K0N6V8</accession>
<reference evidence="1 2" key="1">
    <citation type="journal article" date="2015" name="PLoS ONE">
        <title>Lysis to Kill: Evaluation of the Lytic Abilities, and Genomics of Nine Bacteriophages Infective for Gordonia spp. and Their Potential Use in Activated Sludge Foam Biocontrol.</title>
        <authorList>
            <person name="Dyson Z.A."/>
            <person name="Tucci J."/>
            <person name="Seviour R.J."/>
            <person name="Petrovski S."/>
        </authorList>
    </citation>
    <scope>NUCLEOTIDE SEQUENCE [LARGE SCALE GENOMIC DNA]</scope>
</reference>
<dbReference type="OrthoDB" id="24013at10239"/>
<evidence type="ECO:0000313" key="1">
    <source>
        <dbReference type="EMBL" id="AKJ72462.1"/>
    </source>
</evidence>
<name>A0A0K0N6V8_9CAUD</name>
<sequence>MPIATTVYEDAHLIDLADYQASKGNRIALFYGDTRVGTVYADTTWGTSAAVTEGGVRLGRKPGSTVTINVGASVVPNGTIIDRYGVYNGTTLLRKVGLNIAAVVNDGSIAFSVDVTPVIKVGPKA</sequence>
<dbReference type="GeneID" id="26517385"/>
<gene>
    <name evidence="1" type="ORF">GMA7_25</name>
</gene>
<dbReference type="EMBL" id="KR063278">
    <property type="protein sequence ID" value="AKJ72462.1"/>
    <property type="molecule type" value="Genomic_DNA"/>
</dbReference>
<dbReference type="Proteomes" id="UP000202743">
    <property type="component" value="Segment"/>
</dbReference>
<dbReference type="KEGG" id="vg:26517385"/>
<dbReference type="RefSeq" id="YP_009189162.1">
    <property type="nucleotide sequence ID" value="NC_028673.1"/>
</dbReference>
<proteinExistence type="predicted"/>
<protein>
    <submittedName>
        <fullName evidence="1">Uncharacterized protein</fullName>
    </submittedName>
</protein>